<evidence type="ECO:0000256" key="1">
    <source>
        <dbReference type="SAM" id="MobiDB-lite"/>
    </source>
</evidence>
<sequence length="140" mass="14950">MPEDGLGVPSSGEASTREAHGSESPDPDAWPTAPGGPAAGAAPAAGAPLLSHDETDRWERRMQELAAGFAAEPRRAVEAADRALEEIVGRCDEAVAGRRRTLRRSWEACGDRGPGTQTGTEQLRLALRDYQELADRLLHL</sequence>
<gene>
    <name evidence="2" type="ORF">GQF42_14720</name>
</gene>
<evidence type="ECO:0000313" key="3">
    <source>
        <dbReference type="Proteomes" id="UP000436138"/>
    </source>
</evidence>
<protein>
    <submittedName>
        <fullName evidence="2">Uncharacterized protein</fullName>
    </submittedName>
</protein>
<dbReference type="Proteomes" id="UP000436138">
    <property type="component" value="Chromosome"/>
</dbReference>
<feature type="compositionally biased region" description="Low complexity" evidence="1">
    <location>
        <begin position="33"/>
        <end position="48"/>
    </location>
</feature>
<reference evidence="2 3" key="1">
    <citation type="submission" date="2019-12" db="EMBL/GenBank/DDBJ databases">
        <title>Streptomyces sp. strain T44 isolated from rhizosphere soil of Broussonetia papyrifera.</title>
        <authorList>
            <person name="Mo P."/>
        </authorList>
    </citation>
    <scope>NUCLEOTIDE SEQUENCE [LARGE SCALE GENOMIC DNA]</scope>
    <source>
        <strain evidence="2 3">T44</strain>
    </source>
</reference>
<evidence type="ECO:0000313" key="2">
    <source>
        <dbReference type="EMBL" id="QHA09608.1"/>
    </source>
</evidence>
<keyword evidence="3" id="KW-1185">Reference proteome</keyword>
<organism evidence="2 3">
    <name type="scientific">Streptomyces broussonetiae</name>
    <dbReference type="NCBI Taxonomy" id="2686304"/>
    <lineage>
        <taxon>Bacteria</taxon>
        <taxon>Bacillati</taxon>
        <taxon>Actinomycetota</taxon>
        <taxon>Actinomycetes</taxon>
        <taxon>Kitasatosporales</taxon>
        <taxon>Streptomycetaceae</taxon>
        <taxon>Streptomyces</taxon>
    </lineage>
</organism>
<dbReference type="KEGG" id="sbro:GQF42_14720"/>
<dbReference type="AlphaFoldDB" id="A0A6I6N8M2"/>
<name>A0A6I6N8M2_9ACTN</name>
<proteinExistence type="predicted"/>
<feature type="region of interest" description="Disordered" evidence="1">
    <location>
        <begin position="1"/>
        <end position="55"/>
    </location>
</feature>
<dbReference type="EMBL" id="CP047020">
    <property type="protein sequence ID" value="QHA09608.1"/>
    <property type="molecule type" value="Genomic_DNA"/>
</dbReference>
<accession>A0A6I6N8M2</accession>